<proteinExistence type="predicted"/>
<dbReference type="Proteomes" id="UP000562027">
    <property type="component" value="Unassembled WGS sequence"/>
</dbReference>
<keyword evidence="1" id="KW-1133">Transmembrane helix</keyword>
<evidence type="ECO:0000259" key="2">
    <source>
        <dbReference type="Pfam" id="PF04773"/>
    </source>
</evidence>
<sequence length="337" mass="36116">MKQQQQPLSDAAIAEQAAQWVARLTADDPAEQARARAGFASWQAADARHARAGAALQALLGQLAQTPPAAAGRCLQAGALAARAAGRSRRQHAGATALALALLLALPSWLALQAWPAAWLLADLRTGHGQWSEQRLADGSLLRLNGGSAVSLHFDDQRRVIELAQGELLIDVASDPQRPLLVRTPQGEIRALGTRFVVSRQGAEATELSMLESRTAVRASGTTSEQVVMAGQALRIEAGRSCTLTPIDAAAVEAAWQGRQLVVNERPLAEVLDTLARHRPGLLRYDRAAIEGLRVSAVLPLDQPEQALRLLVTSFPQLRMRSTLAGWVMWVDVGELP</sequence>
<dbReference type="InterPro" id="IPR006860">
    <property type="entry name" value="FecR"/>
</dbReference>
<organism evidence="3 4">
    <name type="scientific">Roseateles oligotrophus</name>
    <dbReference type="NCBI Taxonomy" id="1769250"/>
    <lineage>
        <taxon>Bacteria</taxon>
        <taxon>Pseudomonadati</taxon>
        <taxon>Pseudomonadota</taxon>
        <taxon>Betaproteobacteria</taxon>
        <taxon>Burkholderiales</taxon>
        <taxon>Sphaerotilaceae</taxon>
        <taxon>Roseateles</taxon>
    </lineage>
</organism>
<name>A0A840LCP4_9BURK</name>
<dbReference type="PANTHER" id="PTHR30273:SF2">
    <property type="entry name" value="PROTEIN FECR"/>
    <property type="match status" value="1"/>
</dbReference>
<evidence type="ECO:0000313" key="3">
    <source>
        <dbReference type="EMBL" id="MBB4845930.1"/>
    </source>
</evidence>
<dbReference type="InterPro" id="IPR012373">
    <property type="entry name" value="Ferrdict_sens_TM"/>
</dbReference>
<reference evidence="3 4" key="1">
    <citation type="submission" date="2020-08" db="EMBL/GenBank/DDBJ databases">
        <title>Functional genomics of gut bacteria from endangered species of beetles.</title>
        <authorList>
            <person name="Carlos-Shanley C."/>
        </authorList>
    </citation>
    <scope>NUCLEOTIDE SEQUENCE [LARGE SCALE GENOMIC DNA]</scope>
    <source>
        <strain evidence="3 4">S00239</strain>
    </source>
</reference>
<dbReference type="EMBL" id="JACHLP010000012">
    <property type="protein sequence ID" value="MBB4845930.1"/>
    <property type="molecule type" value="Genomic_DNA"/>
</dbReference>
<gene>
    <name evidence="3" type="ORF">HNP55_004484</name>
</gene>
<dbReference type="Gene3D" id="2.60.120.1440">
    <property type="match status" value="1"/>
</dbReference>
<dbReference type="GO" id="GO:0016989">
    <property type="term" value="F:sigma factor antagonist activity"/>
    <property type="evidence" value="ECO:0007669"/>
    <property type="project" value="TreeGrafter"/>
</dbReference>
<dbReference type="PANTHER" id="PTHR30273">
    <property type="entry name" value="PERIPLASMIC SIGNAL SENSOR AND SIGMA FACTOR ACTIVATOR FECR-RELATED"/>
    <property type="match status" value="1"/>
</dbReference>
<accession>A0A840LCP4</accession>
<comment type="caution">
    <text evidence="3">The sequence shown here is derived from an EMBL/GenBank/DDBJ whole genome shotgun (WGS) entry which is preliminary data.</text>
</comment>
<dbReference type="Pfam" id="PF04773">
    <property type="entry name" value="FecR"/>
    <property type="match status" value="1"/>
</dbReference>
<keyword evidence="1 3" id="KW-0812">Transmembrane</keyword>
<dbReference type="AlphaFoldDB" id="A0A840LCP4"/>
<evidence type="ECO:0000256" key="1">
    <source>
        <dbReference type="SAM" id="Phobius"/>
    </source>
</evidence>
<feature type="domain" description="FecR protein" evidence="2">
    <location>
        <begin position="123"/>
        <end position="212"/>
    </location>
</feature>
<evidence type="ECO:0000313" key="4">
    <source>
        <dbReference type="Proteomes" id="UP000562027"/>
    </source>
</evidence>
<dbReference type="PIRSF" id="PIRSF018266">
    <property type="entry name" value="FecR"/>
    <property type="match status" value="1"/>
</dbReference>
<dbReference type="RefSeq" id="WP_184304323.1">
    <property type="nucleotide sequence ID" value="NZ_JACHLP010000012.1"/>
</dbReference>
<keyword evidence="1" id="KW-0472">Membrane</keyword>
<feature type="transmembrane region" description="Helical" evidence="1">
    <location>
        <begin position="93"/>
        <end position="112"/>
    </location>
</feature>
<protein>
    <submittedName>
        <fullName evidence="3">Transmembrane sensor</fullName>
    </submittedName>
</protein>
<keyword evidence="4" id="KW-1185">Reference proteome</keyword>